<proteinExistence type="predicted"/>
<dbReference type="KEGG" id="hsd:SD1D_1442"/>
<organism evidence="1 2">
    <name type="scientific">Herbinix luporum</name>
    <dbReference type="NCBI Taxonomy" id="1679721"/>
    <lineage>
        <taxon>Bacteria</taxon>
        <taxon>Bacillati</taxon>
        <taxon>Bacillota</taxon>
        <taxon>Clostridia</taxon>
        <taxon>Lachnospirales</taxon>
        <taxon>Lachnospiraceae</taxon>
        <taxon>Herbinix</taxon>
    </lineage>
</organism>
<evidence type="ECO:0000313" key="1">
    <source>
        <dbReference type="EMBL" id="CUH92988.1"/>
    </source>
</evidence>
<sequence>MKMLINKIFIRYNYSSRKGEKMKYIVINNTGNKDKGAVSNNHYYKYF</sequence>
<gene>
    <name evidence="1" type="ORF">SD1D_1442</name>
</gene>
<reference evidence="2" key="1">
    <citation type="submission" date="2015-09" db="EMBL/GenBank/DDBJ databases">
        <authorList>
            <person name="Wibberg D."/>
        </authorList>
    </citation>
    <scope>NUCLEOTIDE SEQUENCE [LARGE SCALE GENOMIC DNA]</scope>
    <source>
        <strain evidence="2">SD1D</strain>
    </source>
</reference>
<name>A0A0K8J6K8_9FIRM</name>
<dbReference type="EMBL" id="LN879430">
    <property type="protein sequence ID" value="CUH92988.1"/>
    <property type="molecule type" value="Genomic_DNA"/>
</dbReference>
<dbReference type="Proteomes" id="UP000196053">
    <property type="component" value="Chromosome I"/>
</dbReference>
<protein>
    <submittedName>
        <fullName evidence="1">Uncharacterized protein</fullName>
    </submittedName>
</protein>
<keyword evidence="2" id="KW-1185">Reference proteome</keyword>
<evidence type="ECO:0000313" key="2">
    <source>
        <dbReference type="Proteomes" id="UP000196053"/>
    </source>
</evidence>
<dbReference type="AlphaFoldDB" id="A0A0K8J6K8"/>
<accession>A0A0K8J6K8</accession>